<name>A0A443IPU9_9RHOB</name>
<feature type="chain" id="PRO_5019399159" description="Twin-arginine translocation signal domain-containing protein" evidence="1">
    <location>
        <begin position="39"/>
        <end position="132"/>
    </location>
</feature>
<dbReference type="Proteomes" id="UP000285710">
    <property type="component" value="Unassembled WGS sequence"/>
</dbReference>
<accession>A0A443IPU9</accession>
<comment type="caution">
    <text evidence="2">The sequence shown here is derived from an EMBL/GenBank/DDBJ whole genome shotgun (WGS) entry which is preliminary data.</text>
</comment>
<dbReference type="EMBL" id="SAUW01000017">
    <property type="protein sequence ID" value="RWR08502.1"/>
    <property type="molecule type" value="Genomic_DNA"/>
</dbReference>
<proteinExistence type="predicted"/>
<gene>
    <name evidence="2" type="ORF">D2T33_15515</name>
</gene>
<evidence type="ECO:0008006" key="4">
    <source>
        <dbReference type="Google" id="ProtNLM"/>
    </source>
</evidence>
<organism evidence="2 3">
    <name type="scientific">Paenirhodobacter populi</name>
    <dbReference type="NCBI Taxonomy" id="2306993"/>
    <lineage>
        <taxon>Bacteria</taxon>
        <taxon>Pseudomonadati</taxon>
        <taxon>Pseudomonadota</taxon>
        <taxon>Alphaproteobacteria</taxon>
        <taxon>Rhodobacterales</taxon>
        <taxon>Rhodobacter group</taxon>
        <taxon>Paenirhodobacter</taxon>
    </lineage>
</organism>
<keyword evidence="1" id="KW-0732">Signal</keyword>
<dbReference type="AlphaFoldDB" id="A0A443IPU9"/>
<evidence type="ECO:0000313" key="3">
    <source>
        <dbReference type="Proteomes" id="UP000285710"/>
    </source>
</evidence>
<evidence type="ECO:0000256" key="1">
    <source>
        <dbReference type="SAM" id="SignalP"/>
    </source>
</evidence>
<reference evidence="2 3" key="1">
    <citation type="submission" date="2019-01" db="EMBL/GenBank/DDBJ databases">
        <title>Sinorhodobacter populi sp. nov. isolated from the symptomatic bark tissue of Populus euramericana canker.</title>
        <authorList>
            <person name="Xu G."/>
        </authorList>
    </citation>
    <scope>NUCLEOTIDE SEQUENCE [LARGE SCALE GENOMIC DNA]</scope>
    <source>
        <strain evidence="2 3">2D-5</strain>
    </source>
</reference>
<evidence type="ECO:0000313" key="2">
    <source>
        <dbReference type="EMBL" id="RWR08502.1"/>
    </source>
</evidence>
<sequence length="132" mass="14258">MAKAKYSGVSADSQVSRRNLLTAALAAPLAAVPAVAVAETETPVMALFREWTEAKAAENAIVASTDDEAVHDKAWNDRFAVELRLMKEPAQNALDWALKICAWSNFGDGVCQDRFENPALWIEARALVGQAA</sequence>
<dbReference type="RefSeq" id="WP_128270362.1">
    <property type="nucleotide sequence ID" value="NZ_SAUW01000017.1"/>
</dbReference>
<keyword evidence="3" id="KW-1185">Reference proteome</keyword>
<feature type="signal peptide" evidence="1">
    <location>
        <begin position="1"/>
        <end position="38"/>
    </location>
</feature>
<protein>
    <recommendedName>
        <fullName evidence="4">Twin-arginine translocation signal domain-containing protein</fullName>
    </recommendedName>
</protein>
<reference evidence="2 3" key="2">
    <citation type="submission" date="2019-01" db="EMBL/GenBank/DDBJ databases">
        <authorList>
            <person name="Li Y."/>
        </authorList>
    </citation>
    <scope>NUCLEOTIDE SEQUENCE [LARGE SCALE GENOMIC DNA]</scope>
    <source>
        <strain evidence="2 3">2D-5</strain>
    </source>
</reference>